<organism evidence="2 3">
    <name type="scientific">Parazoarcus communis</name>
    <dbReference type="NCBI Taxonomy" id="41977"/>
    <lineage>
        <taxon>Bacteria</taxon>
        <taxon>Pseudomonadati</taxon>
        <taxon>Pseudomonadota</taxon>
        <taxon>Betaproteobacteria</taxon>
        <taxon>Rhodocyclales</taxon>
        <taxon>Zoogloeaceae</taxon>
        <taxon>Parazoarcus</taxon>
    </lineage>
</organism>
<protein>
    <submittedName>
        <fullName evidence="2">DNA polymerase III subunit beta</fullName>
    </submittedName>
</protein>
<dbReference type="AlphaFoldDB" id="A0A2U8H1K1"/>
<dbReference type="InterPro" id="IPR043519">
    <property type="entry name" value="NT_sf"/>
</dbReference>
<sequence length="115" mass="12494">MKSSLNIGVGSMLASEVLGEISKRISSQLNPHQIILFGSHAWGTPTAESDIDLLVIVPTSSETPHRRAVQVHRALRGLPVACDVIVRTRAKIDQLNSVRSSLLYRALTEGKKLNA</sequence>
<proteinExistence type="predicted"/>
<dbReference type="EMBL" id="CP022188">
    <property type="protein sequence ID" value="AWI79781.1"/>
    <property type="molecule type" value="Genomic_DNA"/>
</dbReference>
<gene>
    <name evidence="2" type="ORF">CEW87_10610</name>
</gene>
<dbReference type="InterPro" id="IPR002934">
    <property type="entry name" value="Polymerase_NTP_transf_dom"/>
</dbReference>
<dbReference type="RefSeq" id="WP_108972888.1">
    <property type="nucleotide sequence ID" value="NZ_CP022188.1"/>
</dbReference>
<reference evidence="2 3" key="1">
    <citation type="submission" date="2017-06" db="EMBL/GenBank/DDBJ databases">
        <title>Azoarcus sp. TSNA42 complete genome sequence.</title>
        <authorList>
            <person name="Woo J.-H."/>
            <person name="Kim H.-S."/>
        </authorList>
    </citation>
    <scope>NUCLEOTIDE SEQUENCE [LARGE SCALE GENOMIC DNA]</scope>
    <source>
        <strain evidence="2 3">TSNA42</strain>
    </source>
</reference>
<accession>A0A2U8H1K1</accession>
<dbReference type="PANTHER" id="PTHR37030:SF1">
    <property type="entry name" value="NUCLEOTIDYLTRANSFERASE"/>
    <property type="match status" value="1"/>
</dbReference>
<name>A0A2U8H1K1_9RHOO</name>
<dbReference type="Pfam" id="PF01909">
    <property type="entry name" value="NTP_transf_2"/>
    <property type="match status" value="1"/>
</dbReference>
<dbReference type="PANTHER" id="PTHR37030">
    <property type="entry name" value="NUCLEOTIDYLTRANSFERASE"/>
    <property type="match status" value="1"/>
</dbReference>
<evidence type="ECO:0000313" key="2">
    <source>
        <dbReference type="EMBL" id="AWI79781.1"/>
    </source>
</evidence>
<dbReference type="Gene3D" id="3.30.460.10">
    <property type="entry name" value="Beta Polymerase, domain 2"/>
    <property type="match status" value="1"/>
</dbReference>
<dbReference type="Proteomes" id="UP000244902">
    <property type="component" value="Chromosome"/>
</dbReference>
<dbReference type="CDD" id="cd05403">
    <property type="entry name" value="NT_KNTase_like"/>
    <property type="match status" value="1"/>
</dbReference>
<dbReference type="GO" id="GO:0016779">
    <property type="term" value="F:nucleotidyltransferase activity"/>
    <property type="evidence" value="ECO:0007669"/>
    <property type="project" value="InterPro"/>
</dbReference>
<evidence type="ECO:0000313" key="3">
    <source>
        <dbReference type="Proteomes" id="UP000244902"/>
    </source>
</evidence>
<dbReference type="SUPFAM" id="SSF81301">
    <property type="entry name" value="Nucleotidyltransferase"/>
    <property type="match status" value="1"/>
</dbReference>
<evidence type="ECO:0000259" key="1">
    <source>
        <dbReference type="Pfam" id="PF01909"/>
    </source>
</evidence>
<dbReference type="OrthoDB" id="9809668at2"/>
<feature type="domain" description="Polymerase nucleotidyl transferase" evidence="1">
    <location>
        <begin position="20"/>
        <end position="100"/>
    </location>
</feature>